<evidence type="ECO:0000313" key="2">
    <source>
        <dbReference type="Proteomes" id="UP000229296"/>
    </source>
</evidence>
<keyword evidence="2" id="KW-1185">Reference proteome</keyword>
<evidence type="ECO:0000313" key="1">
    <source>
        <dbReference type="EMBL" id="ATG86323.1"/>
    </source>
</evidence>
<dbReference type="Proteomes" id="UP000229296">
    <property type="component" value="Segment"/>
</dbReference>
<gene>
    <name evidence="1" type="ORF">LpeD_14</name>
</gene>
<reference evidence="1 2" key="1">
    <citation type="submission" date="2017-08" db="EMBL/GenBank/DDBJ databases">
        <title>Isolation and Characterization of phages of Lactobacillus pentosus and plantarum.</title>
        <authorList>
            <person name="Qi R."/>
            <person name="Yu M."/>
            <person name="Qiao X."/>
            <person name="Li Y."/>
        </authorList>
    </citation>
    <scope>NUCLEOTIDE SEQUENCE [LARGE SCALE GENOMIC DNA]</scope>
</reference>
<accession>A0A291I9F9</accession>
<proteinExistence type="predicted"/>
<sequence length="72" mass="8361">MEEYKMVSNIKKSTKKRLYSVDDFIDSALGSHQFPRLNKISASGFRAQMAKEDKVLISDEQEFLKALKDYLK</sequence>
<name>A0A291I9F9_9CAUD</name>
<dbReference type="EMBL" id="MF787246">
    <property type="protein sequence ID" value="ATG86323.1"/>
    <property type="molecule type" value="Genomic_DNA"/>
</dbReference>
<protein>
    <submittedName>
        <fullName evidence="1">Uncharacterized protein</fullName>
    </submittedName>
</protein>
<organism evidence="1 2">
    <name type="scientific">Lactobacillus phage LpeD</name>
    <dbReference type="NCBI Taxonomy" id="2041210"/>
    <lineage>
        <taxon>Viruses</taxon>
        <taxon>Duplodnaviria</taxon>
        <taxon>Heunggongvirae</taxon>
        <taxon>Uroviricota</taxon>
        <taxon>Caudoviricetes</taxon>
        <taxon>Herelleviridae</taxon>
        <taxon>Elpedvirus</taxon>
        <taxon>Elpedvirus LpeD</taxon>
    </lineage>
</organism>